<proteinExistence type="predicted"/>
<dbReference type="EMBL" id="UGYO01000001">
    <property type="protein sequence ID" value="SUI54690.1"/>
    <property type="molecule type" value="Genomic_DNA"/>
</dbReference>
<evidence type="ECO:0000313" key="2">
    <source>
        <dbReference type="Proteomes" id="UP000254069"/>
    </source>
</evidence>
<sequence>MPTTFISSHRLGNEACPEDLAFLLKHCRDWLESEQFVRFPEDEDWAPWEDTSYLNEDDWADPEIAANVKAISDTCKHIAFVAELPDGEYLGYWRGEAKRPIAESPLVKYSNDGCFSLWGTSMLQALHFDMEEALLDELREIAERAGWQLSQAHLSDYCESEAPDSPDEFHQARYQFHRQHP</sequence>
<gene>
    <name evidence="1" type="ORF">NCTC10738_00932</name>
</gene>
<organism evidence="1 2">
    <name type="scientific">Shewanella algae</name>
    <dbReference type="NCBI Taxonomy" id="38313"/>
    <lineage>
        <taxon>Bacteria</taxon>
        <taxon>Pseudomonadati</taxon>
        <taxon>Pseudomonadota</taxon>
        <taxon>Gammaproteobacteria</taxon>
        <taxon>Alteromonadales</taxon>
        <taxon>Shewanellaceae</taxon>
        <taxon>Shewanella</taxon>
    </lineage>
</organism>
<protein>
    <submittedName>
        <fullName evidence="1">Uncharacterized protein</fullName>
    </submittedName>
</protein>
<dbReference type="RefSeq" id="WP_115389274.1">
    <property type="nucleotide sequence ID" value="NZ_AP024612.1"/>
</dbReference>
<name>A0A379Z349_9GAMM</name>
<keyword evidence="2" id="KW-1185">Reference proteome</keyword>
<dbReference type="Proteomes" id="UP000254069">
    <property type="component" value="Unassembled WGS sequence"/>
</dbReference>
<dbReference type="AlphaFoldDB" id="A0A379Z349"/>
<accession>A0A379Z349</accession>
<reference evidence="1 2" key="1">
    <citation type="submission" date="2018-06" db="EMBL/GenBank/DDBJ databases">
        <authorList>
            <consortium name="Pathogen Informatics"/>
            <person name="Doyle S."/>
        </authorList>
    </citation>
    <scope>NUCLEOTIDE SEQUENCE [LARGE SCALE GENOMIC DNA]</scope>
    <source>
        <strain evidence="1 2">NCTC10738</strain>
    </source>
</reference>
<evidence type="ECO:0000313" key="1">
    <source>
        <dbReference type="EMBL" id="SUI54690.1"/>
    </source>
</evidence>